<name>A0A8K0JZP3_LADFU</name>
<dbReference type="SUPFAM" id="SSF48726">
    <property type="entry name" value="Immunoglobulin"/>
    <property type="match status" value="1"/>
</dbReference>
<sequence>MASKWAGMALYEMKGFCSIRISELPAEVVWVVLGNDAQLPCDIRPPKLGDRVNMVLWFKDNDGIPLYSD</sequence>
<proteinExistence type="predicted"/>
<keyword evidence="2" id="KW-1185">Reference proteome</keyword>
<organism evidence="1 2">
    <name type="scientific">Ladona fulva</name>
    <name type="common">Scarce chaser dragonfly</name>
    <name type="synonym">Libellula fulva</name>
    <dbReference type="NCBI Taxonomy" id="123851"/>
    <lineage>
        <taxon>Eukaryota</taxon>
        <taxon>Metazoa</taxon>
        <taxon>Ecdysozoa</taxon>
        <taxon>Arthropoda</taxon>
        <taxon>Hexapoda</taxon>
        <taxon>Insecta</taxon>
        <taxon>Pterygota</taxon>
        <taxon>Palaeoptera</taxon>
        <taxon>Odonata</taxon>
        <taxon>Epiprocta</taxon>
        <taxon>Anisoptera</taxon>
        <taxon>Libelluloidea</taxon>
        <taxon>Libellulidae</taxon>
        <taxon>Ladona</taxon>
    </lineage>
</organism>
<dbReference type="InterPro" id="IPR013783">
    <property type="entry name" value="Ig-like_fold"/>
</dbReference>
<evidence type="ECO:0000313" key="1">
    <source>
        <dbReference type="EMBL" id="KAG8225655.1"/>
    </source>
</evidence>
<dbReference type="OrthoDB" id="8825892at2759"/>
<comment type="caution">
    <text evidence="1">The sequence shown here is derived from an EMBL/GenBank/DDBJ whole genome shotgun (WGS) entry which is preliminary data.</text>
</comment>
<evidence type="ECO:0000313" key="2">
    <source>
        <dbReference type="Proteomes" id="UP000792457"/>
    </source>
</evidence>
<dbReference type="Proteomes" id="UP000792457">
    <property type="component" value="Unassembled WGS sequence"/>
</dbReference>
<gene>
    <name evidence="1" type="ORF">J437_LFUL006050</name>
</gene>
<reference evidence="1" key="1">
    <citation type="submission" date="2013-04" db="EMBL/GenBank/DDBJ databases">
        <authorList>
            <person name="Qu J."/>
            <person name="Murali S.C."/>
            <person name="Bandaranaike D."/>
            <person name="Bellair M."/>
            <person name="Blankenburg K."/>
            <person name="Chao H."/>
            <person name="Dinh H."/>
            <person name="Doddapaneni H."/>
            <person name="Downs B."/>
            <person name="Dugan-Rocha S."/>
            <person name="Elkadiri S."/>
            <person name="Gnanaolivu R.D."/>
            <person name="Hernandez B."/>
            <person name="Javaid M."/>
            <person name="Jayaseelan J.C."/>
            <person name="Lee S."/>
            <person name="Li M."/>
            <person name="Ming W."/>
            <person name="Munidasa M."/>
            <person name="Muniz J."/>
            <person name="Nguyen L."/>
            <person name="Ongeri F."/>
            <person name="Osuji N."/>
            <person name="Pu L.-L."/>
            <person name="Puazo M."/>
            <person name="Qu C."/>
            <person name="Quiroz J."/>
            <person name="Raj R."/>
            <person name="Weissenberger G."/>
            <person name="Xin Y."/>
            <person name="Zou X."/>
            <person name="Han Y."/>
            <person name="Richards S."/>
            <person name="Worley K."/>
            <person name="Muzny D."/>
            <person name="Gibbs R."/>
        </authorList>
    </citation>
    <scope>NUCLEOTIDE SEQUENCE</scope>
    <source>
        <strain evidence="1">Sampled in the wild</strain>
    </source>
</reference>
<dbReference type="Gene3D" id="2.60.40.10">
    <property type="entry name" value="Immunoglobulins"/>
    <property type="match status" value="1"/>
</dbReference>
<protein>
    <submittedName>
        <fullName evidence="1">Uncharacterized protein</fullName>
    </submittedName>
</protein>
<dbReference type="AlphaFoldDB" id="A0A8K0JZP3"/>
<dbReference type="EMBL" id="KZ308246">
    <property type="protein sequence ID" value="KAG8225655.1"/>
    <property type="molecule type" value="Genomic_DNA"/>
</dbReference>
<accession>A0A8K0JZP3</accession>
<dbReference type="InterPro" id="IPR036179">
    <property type="entry name" value="Ig-like_dom_sf"/>
</dbReference>
<reference evidence="1" key="2">
    <citation type="submission" date="2017-10" db="EMBL/GenBank/DDBJ databases">
        <title>Ladona fulva Genome sequencing and assembly.</title>
        <authorList>
            <person name="Murali S."/>
            <person name="Richards S."/>
            <person name="Bandaranaike D."/>
            <person name="Bellair M."/>
            <person name="Blankenburg K."/>
            <person name="Chao H."/>
            <person name="Dinh H."/>
            <person name="Doddapaneni H."/>
            <person name="Dugan-Rocha S."/>
            <person name="Elkadiri S."/>
            <person name="Gnanaolivu R."/>
            <person name="Hernandez B."/>
            <person name="Skinner E."/>
            <person name="Javaid M."/>
            <person name="Lee S."/>
            <person name="Li M."/>
            <person name="Ming W."/>
            <person name="Munidasa M."/>
            <person name="Muniz J."/>
            <person name="Nguyen L."/>
            <person name="Hughes D."/>
            <person name="Osuji N."/>
            <person name="Pu L.-L."/>
            <person name="Puazo M."/>
            <person name="Qu C."/>
            <person name="Quiroz J."/>
            <person name="Raj R."/>
            <person name="Weissenberger G."/>
            <person name="Xin Y."/>
            <person name="Zou X."/>
            <person name="Han Y."/>
            <person name="Worley K."/>
            <person name="Muzny D."/>
            <person name="Gibbs R."/>
        </authorList>
    </citation>
    <scope>NUCLEOTIDE SEQUENCE</scope>
    <source>
        <strain evidence="1">Sampled in the wild</strain>
    </source>
</reference>